<accession>A0ABM4W3J9</accession>
<evidence type="ECO:0000313" key="6">
    <source>
        <dbReference type="Proteomes" id="UP001652660"/>
    </source>
</evidence>
<dbReference type="InterPro" id="IPR009057">
    <property type="entry name" value="Homeodomain-like_sf"/>
</dbReference>
<dbReference type="PROSITE" id="PS51294">
    <property type="entry name" value="HTH_MYB"/>
    <property type="match status" value="1"/>
</dbReference>
<evidence type="ECO:0000256" key="1">
    <source>
        <dbReference type="ARBA" id="ARBA00004123"/>
    </source>
</evidence>
<proteinExistence type="predicted"/>
<evidence type="ECO:0000256" key="2">
    <source>
        <dbReference type="ARBA" id="ARBA00023015"/>
    </source>
</evidence>
<keyword evidence="6" id="KW-1185">Reference proteome</keyword>
<comment type="subcellular location">
    <subcellularLocation>
        <location evidence="1">Nucleus</location>
    </subcellularLocation>
</comment>
<dbReference type="Gene3D" id="1.10.10.60">
    <property type="entry name" value="Homeodomain-like"/>
    <property type="match status" value="1"/>
</dbReference>
<dbReference type="InterPro" id="IPR001005">
    <property type="entry name" value="SANT/Myb"/>
</dbReference>
<keyword evidence="2" id="KW-0805">Transcription regulation</keyword>
<feature type="domain" description="HTH myb-type" evidence="5">
    <location>
        <begin position="15"/>
        <end position="75"/>
    </location>
</feature>
<sequence length="317" mass="36280">MGSCGRNGGVRQYIRSKVPRLRWTPDLHHCFVHAIERLGGQEKATPKLVLQMMDVRGLTISHVKSHLQMYRSMKNDVARQAADRNITIEPRKQQSVQDLHEGGVEQENNMVYHHPFSDSQFIYNPPPTKRARIEKMSSISEKLQRCQRIRESVTYDPYGDDDYGQTTAEKSGMIKEKEEGRRDFRWWQQTHETATPIHIPFSLPQDFFQTLNPSSNAGPMEESHPFFKVANQEEVKFEPSKTAKSQNLIEKHYVQEETDDCGLSLSLSLHHPSTQISNVSSTSEISEAISSYSRNFNDCSGSYLVQHTVNLDLSIAL</sequence>
<evidence type="ECO:0000256" key="4">
    <source>
        <dbReference type="ARBA" id="ARBA00023242"/>
    </source>
</evidence>
<protein>
    <submittedName>
        <fullName evidence="7">Myb family transcription factor MOF1-like isoform X1</fullName>
    </submittedName>
</protein>
<evidence type="ECO:0000313" key="7">
    <source>
        <dbReference type="RefSeq" id="XP_071926371.1"/>
    </source>
</evidence>
<gene>
    <name evidence="7" type="primary">LOC140003884</name>
</gene>
<dbReference type="PANTHER" id="PTHR31314:SF188">
    <property type="entry name" value="TRANSCRIPTION FACTOR KAN2 ISOFORM X1-RELATED"/>
    <property type="match status" value="1"/>
</dbReference>
<dbReference type="RefSeq" id="XP_071926371.1">
    <property type="nucleotide sequence ID" value="XM_072070270.1"/>
</dbReference>
<dbReference type="Proteomes" id="UP001652660">
    <property type="component" value="Chromosome 11c"/>
</dbReference>
<evidence type="ECO:0000259" key="5">
    <source>
        <dbReference type="PROSITE" id="PS51294"/>
    </source>
</evidence>
<dbReference type="Pfam" id="PF00249">
    <property type="entry name" value="Myb_DNA-binding"/>
    <property type="match status" value="1"/>
</dbReference>
<dbReference type="PANTHER" id="PTHR31314">
    <property type="entry name" value="MYB FAMILY TRANSCRIPTION FACTOR PHL7-LIKE"/>
    <property type="match status" value="1"/>
</dbReference>
<organism evidence="6 7">
    <name type="scientific">Coffea arabica</name>
    <name type="common">Arabian coffee</name>
    <dbReference type="NCBI Taxonomy" id="13443"/>
    <lineage>
        <taxon>Eukaryota</taxon>
        <taxon>Viridiplantae</taxon>
        <taxon>Streptophyta</taxon>
        <taxon>Embryophyta</taxon>
        <taxon>Tracheophyta</taxon>
        <taxon>Spermatophyta</taxon>
        <taxon>Magnoliopsida</taxon>
        <taxon>eudicotyledons</taxon>
        <taxon>Gunneridae</taxon>
        <taxon>Pentapetalae</taxon>
        <taxon>asterids</taxon>
        <taxon>lamiids</taxon>
        <taxon>Gentianales</taxon>
        <taxon>Rubiaceae</taxon>
        <taxon>Ixoroideae</taxon>
        <taxon>Gardenieae complex</taxon>
        <taxon>Bertiereae - Coffeeae clade</taxon>
        <taxon>Coffeeae</taxon>
        <taxon>Coffea</taxon>
    </lineage>
</organism>
<dbReference type="GeneID" id="140003884"/>
<dbReference type="NCBIfam" id="TIGR01557">
    <property type="entry name" value="myb_SHAQKYF"/>
    <property type="match status" value="1"/>
</dbReference>
<dbReference type="InterPro" id="IPR046955">
    <property type="entry name" value="PHR1-like"/>
</dbReference>
<reference evidence="7" key="1">
    <citation type="submission" date="2025-08" db="UniProtKB">
        <authorList>
            <consortium name="RefSeq"/>
        </authorList>
    </citation>
    <scope>IDENTIFICATION</scope>
    <source>
        <tissue evidence="7">Leaves</tissue>
    </source>
</reference>
<keyword evidence="4" id="KW-0539">Nucleus</keyword>
<keyword evidence="3" id="KW-0804">Transcription</keyword>
<dbReference type="SUPFAM" id="SSF46689">
    <property type="entry name" value="Homeodomain-like"/>
    <property type="match status" value="1"/>
</dbReference>
<dbReference type="InterPro" id="IPR006447">
    <property type="entry name" value="Myb_dom_plants"/>
</dbReference>
<dbReference type="InterPro" id="IPR017930">
    <property type="entry name" value="Myb_dom"/>
</dbReference>
<evidence type="ECO:0000256" key="3">
    <source>
        <dbReference type="ARBA" id="ARBA00023163"/>
    </source>
</evidence>
<name>A0ABM4W3J9_COFAR</name>